<protein>
    <recommendedName>
        <fullName evidence="3">Lipoprotein</fullName>
    </recommendedName>
</protein>
<organism evidence="1 2">
    <name type="scientific">Photobacterium aphoticum</name>
    <dbReference type="NCBI Taxonomy" id="754436"/>
    <lineage>
        <taxon>Bacteria</taxon>
        <taxon>Pseudomonadati</taxon>
        <taxon>Pseudomonadota</taxon>
        <taxon>Gammaproteobacteria</taxon>
        <taxon>Vibrionales</taxon>
        <taxon>Vibrionaceae</taxon>
        <taxon>Photobacterium</taxon>
    </lineage>
</organism>
<name>A0A090QTL3_9GAMM</name>
<comment type="caution">
    <text evidence="1">The sequence shown here is derived from an EMBL/GenBank/DDBJ whole genome shotgun (WGS) entry which is preliminary data.</text>
</comment>
<evidence type="ECO:0000313" key="1">
    <source>
        <dbReference type="EMBL" id="GAL06251.1"/>
    </source>
</evidence>
<dbReference type="PROSITE" id="PS51257">
    <property type="entry name" value="PROKAR_LIPOPROTEIN"/>
    <property type="match status" value="1"/>
</dbReference>
<evidence type="ECO:0000313" key="2">
    <source>
        <dbReference type="Proteomes" id="UP000029227"/>
    </source>
</evidence>
<gene>
    <name evidence="1" type="ORF">JCM19237_1896</name>
</gene>
<proteinExistence type="predicted"/>
<reference evidence="1 2" key="1">
    <citation type="journal article" date="2014" name="Genome Announc.">
        <title>Draft Genome Sequences of Two Vibrionaceae Species, Vibrio ponticus C121 and Photobacterium aphoticum C119, Isolated as Coral Reef Microbiota.</title>
        <authorList>
            <person name="Al-saari N."/>
            <person name="Meirelles P.M."/>
            <person name="Mino S."/>
            <person name="Suda W."/>
            <person name="Oshima K."/>
            <person name="Hattori M."/>
            <person name="Ohkuma M."/>
            <person name="Thompson F.L."/>
            <person name="Gomez-Gil B."/>
            <person name="Sawabe T."/>
            <person name="Sawabe T."/>
        </authorList>
    </citation>
    <scope>NUCLEOTIDE SEQUENCE [LARGE SCALE GENOMIC DNA]</scope>
    <source>
        <strain evidence="1 2">JCM 19237</strain>
    </source>
</reference>
<sequence length="189" mass="21239">MAVKKQILALLASLSLMGCVSDDGLPSDLSESLSAPFTNDLTMTKLMRKDGTKIVMSSIGCFSSNANVIEIRDNVMHVSRLGDARRTYASSINNGVYIGAIALDEEKVAALDQALQQYAPIETHCSTTTQMIEVYWTDFWGMPMYQKMYKDDCNLQSRPKYTFQSVIYEAMKHPLQTERLVQHPKVRTI</sequence>
<accession>A0A090QTL3</accession>
<dbReference type="Proteomes" id="UP000029227">
    <property type="component" value="Unassembled WGS sequence"/>
</dbReference>
<dbReference type="EMBL" id="BBMN01000010">
    <property type="protein sequence ID" value="GAL06251.1"/>
    <property type="molecule type" value="Genomic_DNA"/>
</dbReference>
<evidence type="ECO:0008006" key="3">
    <source>
        <dbReference type="Google" id="ProtNLM"/>
    </source>
</evidence>
<dbReference type="AlphaFoldDB" id="A0A090QTL3"/>